<dbReference type="InterPro" id="IPR003703">
    <property type="entry name" value="Acyl_CoA_thio"/>
</dbReference>
<dbReference type="InterPro" id="IPR049450">
    <property type="entry name" value="ACOT8-like_C"/>
</dbReference>
<dbReference type="Proteomes" id="UP000325579">
    <property type="component" value="Unassembled WGS sequence"/>
</dbReference>
<dbReference type="Pfam" id="PF20789">
    <property type="entry name" value="4HBT_3C"/>
    <property type="match status" value="1"/>
</dbReference>
<dbReference type="GO" id="GO:0047617">
    <property type="term" value="F:fatty acyl-CoA hydrolase activity"/>
    <property type="evidence" value="ECO:0007669"/>
    <property type="project" value="InterPro"/>
</dbReference>
<dbReference type="OrthoDB" id="68328at2759"/>
<evidence type="ECO:0000313" key="3">
    <source>
        <dbReference type="EMBL" id="KAE8400510.1"/>
    </source>
</evidence>
<dbReference type="RefSeq" id="XP_031937829.1">
    <property type="nucleotide sequence ID" value="XM_032087934.1"/>
</dbReference>
<dbReference type="GO" id="GO:0009062">
    <property type="term" value="P:fatty acid catabolic process"/>
    <property type="evidence" value="ECO:0007669"/>
    <property type="project" value="TreeGrafter"/>
</dbReference>
<organism evidence="3 4">
    <name type="scientific">Aspergillus pseudonomiae</name>
    <dbReference type="NCBI Taxonomy" id="1506151"/>
    <lineage>
        <taxon>Eukaryota</taxon>
        <taxon>Fungi</taxon>
        <taxon>Dikarya</taxon>
        <taxon>Ascomycota</taxon>
        <taxon>Pezizomycotina</taxon>
        <taxon>Eurotiomycetes</taxon>
        <taxon>Eurotiomycetidae</taxon>
        <taxon>Eurotiales</taxon>
        <taxon>Aspergillaceae</taxon>
        <taxon>Aspergillus</taxon>
        <taxon>Aspergillus subgen. Circumdati</taxon>
    </lineage>
</organism>
<accession>A0A5N6IIX9</accession>
<dbReference type="CDD" id="cd03444">
    <property type="entry name" value="Thioesterase_II_repeat1"/>
    <property type="match status" value="1"/>
</dbReference>
<dbReference type="PANTHER" id="PTHR11066:SF35">
    <property type="entry name" value="ACYL-COA THIOESTERASE II"/>
    <property type="match status" value="1"/>
</dbReference>
<comment type="similarity">
    <text evidence="1">Belongs to the C/M/P thioester hydrolase family.</text>
</comment>
<accession>A0A5N7D276</accession>
<protein>
    <recommendedName>
        <fullName evidence="2">Acyl-CoA thioesterase-like C-terminal domain-containing protein</fullName>
    </recommendedName>
</protein>
<reference evidence="3 4" key="1">
    <citation type="submission" date="2019-04" db="EMBL/GenBank/DDBJ databases">
        <authorList>
            <consortium name="DOE Joint Genome Institute"/>
            <person name="Mondo S."/>
            <person name="Kjaerbolling I."/>
            <person name="Vesth T."/>
            <person name="Frisvad J.C."/>
            <person name="Nybo J.L."/>
            <person name="Theobald S."/>
            <person name="Kildgaard S."/>
            <person name="Isbrandt T."/>
            <person name="Kuo A."/>
            <person name="Sato A."/>
            <person name="Lyhne E.K."/>
            <person name="Kogle M.E."/>
            <person name="Wiebenga A."/>
            <person name="Kun R.S."/>
            <person name="Lubbers R.J."/>
            <person name="Makela M.R."/>
            <person name="Barry K."/>
            <person name="Chovatia M."/>
            <person name="Clum A."/>
            <person name="Daum C."/>
            <person name="Haridas S."/>
            <person name="He G."/>
            <person name="LaButti K."/>
            <person name="Lipzen A."/>
            <person name="Riley R."/>
            <person name="Salamov A."/>
            <person name="Simmons B.A."/>
            <person name="Magnuson J.K."/>
            <person name="Henrissat B."/>
            <person name="Mortensen U.H."/>
            <person name="Larsen T.O."/>
            <person name="Devries R.P."/>
            <person name="Grigoriev I.V."/>
            <person name="Machida M."/>
            <person name="Baker S.E."/>
            <person name="Andersen M.R."/>
            <person name="Cantor M.N."/>
            <person name="Hua S.X."/>
        </authorList>
    </citation>
    <scope>NUCLEOTIDE SEQUENCE [LARGE SCALE GENOMIC DNA]</scope>
    <source>
        <strain evidence="3 4">CBS 119388</strain>
    </source>
</reference>
<dbReference type="AlphaFoldDB" id="A0A5N6IIX9"/>
<dbReference type="InterPro" id="IPR042171">
    <property type="entry name" value="Acyl-CoA_hotdog"/>
</dbReference>
<dbReference type="GO" id="GO:0006637">
    <property type="term" value="P:acyl-CoA metabolic process"/>
    <property type="evidence" value="ECO:0007669"/>
    <property type="project" value="InterPro"/>
</dbReference>
<dbReference type="GeneID" id="43672625"/>
<evidence type="ECO:0000259" key="2">
    <source>
        <dbReference type="Pfam" id="PF20789"/>
    </source>
</evidence>
<feature type="domain" description="Acyl-CoA thioesterase-like C-terminal" evidence="2">
    <location>
        <begin position="43"/>
        <end position="133"/>
    </location>
</feature>
<evidence type="ECO:0000256" key="1">
    <source>
        <dbReference type="ARBA" id="ARBA00006538"/>
    </source>
</evidence>
<proteinExistence type="inferred from homology"/>
<dbReference type="PANTHER" id="PTHR11066">
    <property type="entry name" value="ACYL-COA THIOESTERASE"/>
    <property type="match status" value="1"/>
</dbReference>
<name>A0A5N6IIX9_9EURO</name>
<sequence length="144" mass="16096">MRPILDNSNIEKCPKQNNRIDSLPPAPSTITKEMFRVPVPLYNEAEQISALAFYADKGLAYVPALHSGYDSWQASACATLEFSLRIFVHGLNLWNWHMAEQKAPVAENTRACSEGRIWNENGHLVASMTQQTILRPNADLGARS</sequence>
<dbReference type="Gene3D" id="2.40.160.210">
    <property type="entry name" value="Acyl-CoA thioesterase, double hotdog domain"/>
    <property type="match status" value="1"/>
</dbReference>
<dbReference type="InterPro" id="IPR029069">
    <property type="entry name" value="HotDog_dom_sf"/>
</dbReference>
<dbReference type="SUPFAM" id="SSF54637">
    <property type="entry name" value="Thioesterase/thiol ester dehydrase-isomerase"/>
    <property type="match status" value="1"/>
</dbReference>
<evidence type="ECO:0000313" key="4">
    <source>
        <dbReference type="Proteomes" id="UP000325579"/>
    </source>
</evidence>
<dbReference type="EMBL" id="ML736814">
    <property type="protein sequence ID" value="KAE8400510.1"/>
    <property type="molecule type" value="Genomic_DNA"/>
</dbReference>
<gene>
    <name evidence="3" type="ORF">BDV37DRAFT_286516</name>
</gene>
<keyword evidence="4" id="KW-1185">Reference proteome</keyword>
<dbReference type="GO" id="GO:0005782">
    <property type="term" value="C:peroxisomal matrix"/>
    <property type="evidence" value="ECO:0007669"/>
    <property type="project" value="UniProtKB-SubCell"/>
</dbReference>